<evidence type="ECO:0000313" key="1">
    <source>
        <dbReference type="EMBL" id="KAK4831841.1"/>
    </source>
</evidence>
<dbReference type="Proteomes" id="UP001333110">
    <property type="component" value="Unassembled WGS sequence"/>
</dbReference>
<dbReference type="EMBL" id="JAUNZN010000001">
    <property type="protein sequence ID" value="KAK4831841.1"/>
    <property type="molecule type" value="Genomic_DNA"/>
</dbReference>
<reference evidence="1 2" key="1">
    <citation type="journal article" date="2023" name="J. Hered.">
        <title>Chromosome-level genome of the wood stork (Mycteria americana) provides insight into avian chromosome evolution.</title>
        <authorList>
            <person name="Flamio R. Jr."/>
            <person name="Ramstad K.M."/>
        </authorList>
    </citation>
    <scope>NUCLEOTIDE SEQUENCE [LARGE SCALE GENOMIC DNA]</scope>
    <source>
        <strain evidence="1">JAX WOST 10</strain>
    </source>
</reference>
<keyword evidence="2" id="KW-1185">Reference proteome</keyword>
<protein>
    <submittedName>
        <fullName evidence="1">Uncharacterized protein</fullName>
    </submittedName>
</protein>
<sequence>MQCLARSYPRDRYVLGTTQLESCFAEKEQGVLVDTKLTTRQQCALVAKAANTLLGCLRQSTASRSRELILPLCSALLRHLECWVQSWAPQCKRDMDILQRVQQRAMKMFGASLL</sequence>
<comment type="caution">
    <text evidence="1">The sequence shown here is derived from an EMBL/GenBank/DDBJ whole genome shotgun (WGS) entry which is preliminary data.</text>
</comment>
<accession>A0AAN7SIT3</accession>
<organism evidence="1 2">
    <name type="scientific">Mycteria americana</name>
    <name type="common">Wood stork</name>
    <dbReference type="NCBI Taxonomy" id="33587"/>
    <lineage>
        <taxon>Eukaryota</taxon>
        <taxon>Metazoa</taxon>
        <taxon>Chordata</taxon>
        <taxon>Craniata</taxon>
        <taxon>Vertebrata</taxon>
        <taxon>Euteleostomi</taxon>
        <taxon>Archelosauria</taxon>
        <taxon>Archosauria</taxon>
        <taxon>Dinosauria</taxon>
        <taxon>Saurischia</taxon>
        <taxon>Theropoda</taxon>
        <taxon>Coelurosauria</taxon>
        <taxon>Aves</taxon>
        <taxon>Neognathae</taxon>
        <taxon>Neoaves</taxon>
        <taxon>Aequornithes</taxon>
        <taxon>Ciconiiformes</taxon>
        <taxon>Ciconiidae</taxon>
        <taxon>Mycteria</taxon>
    </lineage>
</organism>
<dbReference type="PANTHER" id="PTHR33332">
    <property type="entry name" value="REVERSE TRANSCRIPTASE DOMAIN-CONTAINING PROTEIN"/>
    <property type="match status" value="1"/>
</dbReference>
<name>A0AAN7SIT3_MYCAM</name>
<evidence type="ECO:0000313" key="2">
    <source>
        <dbReference type="Proteomes" id="UP001333110"/>
    </source>
</evidence>
<dbReference type="AlphaFoldDB" id="A0AAN7SIT3"/>
<gene>
    <name evidence="1" type="ORF">QYF61_019599</name>
</gene>
<proteinExistence type="predicted"/>